<dbReference type="Pfam" id="PF00072">
    <property type="entry name" value="Response_reg"/>
    <property type="match status" value="1"/>
</dbReference>
<keyword evidence="4" id="KW-0238">DNA-binding</keyword>
<reference evidence="8 9" key="1">
    <citation type="submission" date="2017-09" db="EMBL/GenBank/DDBJ databases">
        <title>Depth-based differentiation of microbial function through sediment-hosted aquifers and enrichment of novel symbionts in the deep terrestrial subsurface.</title>
        <authorList>
            <person name="Probst A.J."/>
            <person name="Ladd B."/>
            <person name="Jarett J.K."/>
            <person name="Geller-Mcgrath D.E."/>
            <person name="Sieber C.M."/>
            <person name="Emerson J.B."/>
            <person name="Anantharaman K."/>
            <person name="Thomas B.C."/>
            <person name="Malmstrom R."/>
            <person name="Stieglmeier M."/>
            <person name="Klingl A."/>
            <person name="Woyke T."/>
            <person name="Ryan C.M."/>
            <person name="Banfield J.F."/>
        </authorList>
    </citation>
    <scope>NUCLEOTIDE SEQUENCE [LARGE SCALE GENOMIC DNA]</scope>
    <source>
        <strain evidence="8">CG23_combo_of_CG06-09_8_20_14_all_48_7</strain>
    </source>
</reference>
<protein>
    <recommendedName>
        <fullName evidence="7">Response regulatory domain-containing protein</fullName>
    </recommendedName>
</protein>
<sequence length="68" mass="7679">MAKRILIVEDENELARALQIRLEKAGFVTILASDGEEGLEKAKEEKPDLIILDIILPKRDGYSVCRKL</sequence>
<dbReference type="EMBL" id="PCRF01000108">
    <property type="protein sequence ID" value="PIP16426.1"/>
    <property type="molecule type" value="Genomic_DNA"/>
</dbReference>
<comment type="caution">
    <text evidence="8">The sequence shown here is derived from an EMBL/GenBank/DDBJ whole genome shotgun (WGS) entry which is preliminary data.</text>
</comment>
<accession>A0A2G9YB05</accession>
<dbReference type="PROSITE" id="PS50110">
    <property type="entry name" value="RESPONSE_REGULATORY"/>
    <property type="match status" value="1"/>
</dbReference>
<dbReference type="AlphaFoldDB" id="A0A2G9YB05"/>
<dbReference type="GO" id="GO:0003677">
    <property type="term" value="F:DNA binding"/>
    <property type="evidence" value="ECO:0007669"/>
    <property type="project" value="UniProtKB-KW"/>
</dbReference>
<dbReference type="CDD" id="cd17574">
    <property type="entry name" value="REC_OmpR"/>
    <property type="match status" value="1"/>
</dbReference>
<evidence type="ECO:0000259" key="7">
    <source>
        <dbReference type="PROSITE" id="PS50110"/>
    </source>
</evidence>
<feature type="non-terminal residue" evidence="8">
    <location>
        <position position="68"/>
    </location>
</feature>
<evidence type="ECO:0000256" key="3">
    <source>
        <dbReference type="ARBA" id="ARBA00023015"/>
    </source>
</evidence>
<keyword evidence="1 6" id="KW-0597">Phosphoprotein</keyword>
<dbReference type="Proteomes" id="UP000230392">
    <property type="component" value="Unassembled WGS sequence"/>
</dbReference>
<dbReference type="Gene3D" id="3.40.50.2300">
    <property type="match status" value="1"/>
</dbReference>
<keyword evidence="3" id="KW-0805">Transcription regulation</keyword>
<evidence type="ECO:0000256" key="2">
    <source>
        <dbReference type="ARBA" id="ARBA00023012"/>
    </source>
</evidence>
<proteinExistence type="predicted"/>
<dbReference type="GO" id="GO:0000160">
    <property type="term" value="P:phosphorelay signal transduction system"/>
    <property type="evidence" value="ECO:0007669"/>
    <property type="project" value="UniProtKB-KW"/>
</dbReference>
<evidence type="ECO:0000256" key="5">
    <source>
        <dbReference type="ARBA" id="ARBA00023163"/>
    </source>
</evidence>
<dbReference type="SUPFAM" id="SSF52172">
    <property type="entry name" value="CheY-like"/>
    <property type="match status" value="1"/>
</dbReference>
<dbReference type="InterPro" id="IPR001789">
    <property type="entry name" value="Sig_transdc_resp-reg_receiver"/>
</dbReference>
<keyword evidence="2" id="KW-0902">Two-component regulatory system</keyword>
<dbReference type="InterPro" id="IPR011006">
    <property type="entry name" value="CheY-like_superfamily"/>
</dbReference>
<dbReference type="FunFam" id="3.40.50.2300:FF:000001">
    <property type="entry name" value="DNA-binding response regulator PhoB"/>
    <property type="match status" value="1"/>
</dbReference>
<dbReference type="PANTHER" id="PTHR44591:SF3">
    <property type="entry name" value="RESPONSE REGULATORY DOMAIN-CONTAINING PROTEIN"/>
    <property type="match status" value="1"/>
</dbReference>
<keyword evidence="5" id="KW-0804">Transcription</keyword>
<evidence type="ECO:0000313" key="8">
    <source>
        <dbReference type="EMBL" id="PIP16426.1"/>
    </source>
</evidence>
<feature type="domain" description="Response regulatory" evidence="7">
    <location>
        <begin position="4"/>
        <end position="68"/>
    </location>
</feature>
<evidence type="ECO:0000256" key="4">
    <source>
        <dbReference type="ARBA" id="ARBA00023125"/>
    </source>
</evidence>
<dbReference type="PANTHER" id="PTHR44591">
    <property type="entry name" value="STRESS RESPONSE REGULATOR PROTEIN 1"/>
    <property type="match status" value="1"/>
</dbReference>
<evidence type="ECO:0000256" key="6">
    <source>
        <dbReference type="PROSITE-ProRule" id="PRU00169"/>
    </source>
</evidence>
<evidence type="ECO:0000313" key="9">
    <source>
        <dbReference type="Proteomes" id="UP000230392"/>
    </source>
</evidence>
<evidence type="ECO:0000256" key="1">
    <source>
        <dbReference type="ARBA" id="ARBA00022553"/>
    </source>
</evidence>
<gene>
    <name evidence="8" type="ORF">COX46_02280</name>
</gene>
<organism evidence="8 9">
    <name type="scientific">bacterium (Candidatus Ratteibacteria) CG23_combo_of_CG06-09_8_20_14_all_48_7</name>
    <dbReference type="NCBI Taxonomy" id="2014292"/>
    <lineage>
        <taxon>Bacteria</taxon>
        <taxon>Candidatus Ratteibacteria</taxon>
    </lineage>
</organism>
<name>A0A2G9YB05_9BACT</name>
<dbReference type="InterPro" id="IPR050595">
    <property type="entry name" value="Bact_response_regulator"/>
</dbReference>
<feature type="modified residue" description="4-aspartylphosphate" evidence="6">
    <location>
        <position position="53"/>
    </location>
</feature>